<name>A0ABZ0HV93_9HYPH</name>
<feature type="transmembrane region" description="Helical" evidence="1">
    <location>
        <begin position="172"/>
        <end position="192"/>
    </location>
</feature>
<reference evidence="3 4" key="1">
    <citation type="submission" date="2023-10" db="EMBL/GenBank/DDBJ databases">
        <title>Novel methanotroph of the genus Methylocapsa from a subarctic wetland.</title>
        <authorList>
            <person name="Belova S.E."/>
            <person name="Oshkin I.Y."/>
            <person name="Miroshnikov K."/>
            <person name="Dedysh S.N."/>
        </authorList>
    </citation>
    <scope>NUCLEOTIDE SEQUENCE [LARGE SCALE GENOMIC DNA]</scope>
    <source>
        <strain evidence="3 4">RX1</strain>
    </source>
</reference>
<keyword evidence="1" id="KW-0472">Membrane</keyword>
<evidence type="ECO:0000256" key="1">
    <source>
        <dbReference type="SAM" id="Phobius"/>
    </source>
</evidence>
<proteinExistence type="predicted"/>
<dbReference type="Proteomes" id="UP001626536">
    <property type="component" value="Chromosome"/>
</dbReference>
<keyword evidence="2" id="KW-0732">Signal</keyword>
<keyword evidence="1" id="KW-0812">Transmembrane</keyword>
<evidence type="ECO:0000256" key="2">
    <source>
        <dbReference type="SAM" id="SignalP"/>
    </source>
</evidence>
<feature type="chain" id="PRO_5046999352" evidence="2">
    <location>
        <begin position="24"/>
        <end position="200"/>
    </location>
</feature>
<evidence type="ECO:0000313" key="4">
    <source>
        <dbReference type="Proteomes" id="UP001626536"/>
    </source>
</evidence>
<gene>
    <name evidence="3" type="ORF">RZS28_03270</name>
</gene>
<keyword evidence="4" id="KW-1185">Reference proteome</keyword>
<dbReference type="RefSeq" id="WP_407339781.1">
    <property type="nucleotide sequence ID" value="NZ_CP136862.1"/>
</dbReference>
<accession>A0ABZ0HV93</accession>
<organism evidence="3 4">
    <name type="scientific">Methylocapsa polymorpha</name>
    <dbReference type="NCBI Taxonomy" id="3080828"/>
    <lineage>
        <taxon>Bacteria</taxon>
        <taxon>Pseudomonadati</taxon>
        <taxon>Pseudomonadota</taxon>
        <taxon>Alphaproteobacteria</taxon>
        <taxon>Hyphomicrobiales</taxon>
        <taxon>Beijerinckiaceae</taxon>
        <taxon>Methylocapsa</taxon>
    </lineage>
</organism>
<evidence type="ECO:0000313" key="3">
    <source>
        <dbReference type="EMBL" id="WOJ90334.1"/>
    </source>
</evidence>
<feature type="signal peptide" evidence="2">
    <location>
        <begin position="1"/>
        <end position="23"/>
    </location>
</feature>
<protein>
    <submittedName>
        <fullName evidence="3">Uncharacterized protein</fullName>
    </submittedName>
</protein>
<dbReference type="EMBL" id="CP136862">
    <property type="protein sequence ID" value="WOJ90334.1"/>
    <property type="molecule type" value="Genomic_DNA"/>
</dbReference>
<sequence length="200" mass="21226">MTIFRLVGACCVATGLLVSQAQAHGGVSNEGNKCVMKIGPYQLDFTGYQPENSIEKFCDDIPETGRTVIVLDVEQGSAGSGAVGGPNSNDLRDMAIDLRILKNVGQASDDVDLEKNTVVYVGPKKYPAGTLHWEHNFAQKGNFIGLVSATNDHGQVFVSRFPFAVGEGLNKVFIGIGVGVLLVGGAIAAFLYHRRGQKSA</sequence>
<keyword evidence="1" id="KW-1133">Transmembrane helix</keyword>